<evidence type="ECO:0000313" key="1">
    <source>
        <dbReference type="EMBL" id="KAF4302267.1"/>
    </source>
</evidence>
<comment type="caution">
    <text evidence="1">The sequence shown here is derived from an EMBL/GenBank/DDBJ whole genome shotgun (WGS) entry which is preliminary data.</text>
</comment>
<evidence type="ECO:0000313" key="2">
    <source>
        <dbReference type="Proteomes" id="UP000572817"/>
    </source>
</evidence>
<gene>
    <name evidence="1" type="ORF">GTA08_BOTSDO09631</name>
</gene>
<dbReference type="InterPro" id="IPR039634">
    <property type="entry name" value="Bul1-like"/>
</dbReference>
<sequence>MRNSAKPQIDIVIRESKSSASAGLLPSFSALDKVCGEVSVSPPSPVFIRTLYVSLVGTVKTFVDRLSSAPHVSGSPDIKCTFLNIQRELLPDGCHLKPGQSYRFPFSFVLPERLPKWFCDHSSEDAVYEAHMLLPPSIGDDSGSEEDFFYPSNVSISYAVFATAELEEPPTFLERSHAICVRPTSLDHRSLHLPVNIKDYRLRDEATIRSFRSRKKGHLVIETHQPCLLHLPGPAFVAINLQYKPGSEQCQPPRLKDVKTKLAGMTFYSTNPQEAFPYKEDLHKDLSLALYSKSIPLSPWALSSGTWQKSFSPTGGCFYAMRLAVPITLPENVPLVPTFHSCYVSRVYRLHISIAISATSALTLKVPLQISTANAKPPTYSPSRQVAL</sequence>
<reference evidence="1" key="1">
    <citation type="submission" date="2020-04" db="EMBL/GenBank/DDBJ databases">
        <title>Genome Assembly and Annotation of Botryosphaeria dothidea sdau 11-99, a Latent Pathogen of Apple Fruit Ring Rot in China.</title>
        <authorList>
            <person name="Yu C."/>
            <person name="Diao Y."/>
            <person name="Lu Q."/>
            <person name="Zhao J."/>
            <person name="Cui S."/>
            <person name="Peng C."/>
            <person name="He B."/>
            <person name="Liu H."/>
        </authorList>
    </citation>
    <scope>NUCLEOTIDE SEQUENCE [LARGE SCALE GENOMIC DNA]</scope>
    <source>
        <strain evidence="1">Sdau11-99</strain>
    </source>
</reference>
<dbReference type="Proteomes" id="UP000572817">
    <property type="component" value="Unassembled WGS sequence"/>
</dbReference>
<proteinExistence type="predicted"/>
<dbReference type="PANTHER" id="PTHR31904:SF1">
    <property type="entry name" value="BYPASS OF STOP CODON PROTEIN 5-RELATED"/>
    <property type="match status" value="1"/>
</dbReference>
<accession>A0A8H4IJE6</accession>
<protein>
    <submittedName>
        <fullName evidence="1">Bul1</fullName>
    </submittedName>
</protein>
<name>A0A8H4IJE6_9PEZI</name>
<dbReference type="EMBL" id="WWBZ02000073">
    <property type="protein sequence ID" value="KAF4302267.1"/>
    <property type="molecule type" value="Genomic_DNA"/>
</dbReference>
<dbReference type="InterPro" id="IPR014752">
    <property type="entry name" value="Arrestin-like_C"/>
</dbReference>
<keyword evidence="2" id="KW-1185">Reference proteome</keyword>
<organism evidence="1 2">
    <name type="scientific">Botryosphaeria dothidea</name>
    <dbReference type="NCBI Taxonomy" id="55169"/>
    <lineage>
        <taxon>Eukaryota</taxon>
        <taxon>Fungi</taxon>
        <taxon>Dikarya</taxon>
        <taxon>Ascomycota</taxon>
        <taxon>Pezizomycotina</taxon>
        <taxon>Dothideomycetes</taxon>
        <taxon>Dothideomycetes incertae sedis</taxon>
        <taxon>Botryosphaeriales</taxon>
        <taxon>Botryosphaeriaceae</taxon>
        <taxon>Botryosphaeria</taxon>
    </lineage>
</organism>
<dbReference type="OrthoDB" id="2283785at2759"/>
<dbReference type="PANTHER" id="PTHR31904">
    <property type="entry name" value="BYPASS OF STOP CODON PROTEIN 5-RELATED"/>
    <property type="match status" value="1"/>
</dbReference>
<dbReference type="Gene3D" id="2.60.40.640">
    <property type="match status" value="1"/>
</dbReference>
<dbReference type="AlphaFoldDB" id="A0A8H4IJE6"/>